<dbReference type="AlphaFoldDB" id="A0A4P9K7A6"/>
<dbReference type="InterPro" id="IPR012902">
    <property type="entry name" value="N_methyl_site"/>
</dbReference>
<dbReference type="Proteomes" id="UP000304864">
    <property type="component" value="Chromosome"/>
</dbReference>
<sequence>MSRRCVSTIKGFSLLEAAIAVLIVGLIIASLTGVFERYFHTMKIKEQRQNMATIHDSLTTFLKANRFLPCPDTDNDGRENRVVDANRSVCDEKSGGLPYRDLGVTSVDAWDNPYYYQVHQRALDPVYINDICEPASVLGYSGSRSLGSLEMCPDTNLYYCNNKCSDGCTSACVTSPDPRFGAVEDSTVNGNETDLSGAPYFHLVTPPFGETKGDYNIELSDEAGILMDDTVVAIVLSWGADGHEVNDGSCSVGVENEENCDGDREFIYTKTGENRDFIDWVTVNQAKMALISQRKLR</sequence>
<dbReference type="OrthoDB" id="7067387at2"/>
<reference evidence="2 3" key="1">
    <citation type="submission" date="2019-05" db="EMBL/GenBank/DDBJ databases">
        <title>Thiomicrorhabdus sediminis sp. nov, a novel sulfur-oxidizing bacterium isolated from coastal sediment.</title>
        <authorList>
            <person name="Liu X."/>
        </authorList>
    </citation>
    <scope>NUCLEOTIDE SEQUENCE [LARGE SCALE GENOMIC DNA]</scope>
    <source>
        <strain evidence="2 3">G1</strain>
    </source>
</reference>
<protein>
    <submittedName>
        <fullName evidence="2">Type II secretion system protein</fullName>
    </submittedName>
</protein>
<dbReference type="KEGG" id="thig:FE785_09145"/>
<keyword evidence="1" id="KW-0472">Membrane</keyword>
<keyword evidence="1" id="KW-1133">Transmembrane helix</keyword>
<proteinExistence type="predicted"/>
<dbReference type="PROSITE" id="PS00409">
    <property type="entry name" value="PROKAR_NTER_METHYL"/>
    <property type="match status" value="1"/>
</dbReference>
<dbReference type="SUPFAM" id="SSF54523">
    <property type="entry name" value="Pili subunits"/>
    <property type="match status" value="1"/>
</dbReference>
<accession>A0A4P9K7A6</accession>
<keyword evidence="1" id="KW-0812">Transmembrane</keyword>
<dbReference type="RefSeq" id="WP_138565455.1">
    <property type="nucleotide sequence ID" value="NZ_CP040602.1"/>
</dbReference>
<evidence type="ECO:0000256" key="1">
    <source>
        <dbReference type="SAM" id="Phobius"/>
    </source>
</evidence>
<name>A0A4P9K7A6_9GAMM</name>
<evidence type="ECO:0000313" key="2">
    <source>
        <dbReference type="EMBL" id="QCU90781.1"/>
    </source>
</evidence>
<organism evidence="2 3">
    <name type="scientific">Thiomicrorhabdus sediminis</name>
    <dbReference type="NCBI Taxonomy" id="2580412"/>
    <lineage>
        <taxon>Bacteria</taxon>
        <taxon>Pseudomonadati</taxon>
        <taxon>Pseudomonadota</taxon>
        <taxon>Gammaproteobacteria</taxon>
        <taxon>Thiotrichales</taxon>
        <taxon>Piscirickettsiaceae</taxon>
        <taxon>Thiomicrorhabdus</taxon>
    </lineage>
</organism>
<keyword evidence="3" id="KW-1185">Reference proteome</keyword>
<dbReference type="EMBL" id="CP040602">
    <property type="protein sequence ID" value="QCU90781.1"/>
    <property type="molecule type" value="Genomic_DNA"/>
</dbReference>
<evidence type="ECO:0000313" key="3">
    <source>
        <dbReference type="Proteomes" id="UP000304864"/>
    </source>
</evidence>
<feature type="transmembrane region" description="Helical" evidence="1">
    <location>
        <begin position="12"/>
        <end position="35"/>
    </location>
</feature>
<dbReference type="InterPro" id="IPR045584">
    <property type="entry name" value="Pilin-like"/>
</dbReference>
<gene>
    <name evidence="2" type="ORF">FE785_09145</name>
</gene>